<dbReference type="PROSITE" id="PS50949">
    <property type="entry name" value="HTH_GNTR"/>
    <property type="match status" value="1"/>
</dbReference>
<evidence type="ECO:0000313" key="6">
    <source>
        <dbReference type="Proteomes" id="UP000824190"/>
    </source>
</evidence>
<dbReference type="PRINTS" id="PR00037">
    <property type="entry name" value="HTHLACR"/>
</dbReference>
<dbReference type="InterPro" id="IPR050679">
    <property type="entry name" value="Bact_HTH_transcr_reg"/>
</dbReference>
<dbReference type="PANTHER" id="PTHR44846">
    <property type="entry name" value="MANNOSYL-D-GLYCERATE TRANSPORT/METABOLISM SYSTEM REPRESSOR MNGR-RELATED"/>
    <property type="match status" value="1"/>
</dbReference>
<keyword evidence="1" id="KW-0805">Transcription regulation</keyword>
<dbReference type="InterPro" id="IPR036390">
    <property type="entry name" value="WH_DNA-bd_sf"/>
</dbReference>
<keyword evidence="2" id="KW-0238">DNA-binding</keyword>
<comment type="caution">
    <text evidence="5">The sequence shown here is derived from an EMBL/GenBank/DDBJ whole genome shotgun (WGS) entry which is preliminary data.</text>
</comment>
<dbReference type="SMART" id="SM00345">
    <property type="entry name" value="HTH_GNTR"/>
    <property type="match status" value="1"/>
</dbReference>
<feature type="domain" description="HTH gntR-type" evidence="4">
    <location>
        <begin position="1"/>
        <end position="67"/>
    </location>
</feature>
<dbReference type="GO" id="GO:0045892">
    <property type="term" value="P:negative regulation of DNA-templated transcription"/>
    <property type="evidence" value="ECO:0007669"/>
    <property type="project" value="TreeGrafter"/>
</dbReference>
<protein>
    <submittedName>
        <fullName evidence="5">GntR family transcriptional regulator</fullName>
    </submittedName>
</protein>
<organism evidence="5 6">
    <name type="scientific">Candidatus Corynebacterium avicola</name>
    <dbReference type="NCBI Taxonomy" id="2838527"/>
    <lineage>
        <taxon>Bacteria</taxon>
        <taxon>Bacillati</taxon>
        <taxon>Actinomycetota</taxon>
        <taxon>Actinomycetes</taxon>
        <taxon>Mycobacteriales</taxon>
        <taxon>Corynebacteriaceae</taxon>
        <taxon>Corynebacterium</taxon>
    </lineage>
</organism>
<gene>
    <name evidence="5" type="ORF">H9870_09515</name>
</gene>
<sequence>MTKYHDVRDQLLDRLDTMSAGTQFPPERELAQEIGVSRMTLRRAIDDLVATGVVRRRHGAGVFATGPKMDQSLVASSFTEDMRARGLEPGSRILEFQVSPAGTRVCRRLNLPEGSDVITVTRLRLADGEPIALEELNVPRRLLPNLEPADLEDVSFYELLREQLSIEIARSVQTIEPTVLDAEEAEHLTVAVRSPALLFERVSSSAAGIPVELVRSVYRGDKYKIRTELVVPGIQSTDGRTEKS</sequence>
<name>A0A9D1RRF0_9CORY</name>
<reference evidence="5" key="1">
    <citation type="journal article" date="2021" name="PeerJ">
        <title>Extensive microbial diversity within the chicken gut microbiome revealed by metagenomics and culture.</title>
        <authorList>
            <person name="Gilroy R."/>
            <person name="Ravi A."/>
            <person name="Getino M."/>
            <person name="Pursley I."/>
            <person name="Horton D.L."/>
            <person name="Alikhan N.F."/>
            <person name="Baker D."/>
            <person name="Gharbi K."/>
            <person name="Hall N."/>
            <person name="Watson M."/>
            <person name="Adriaenssens E.M."/>
            <person name="Foster-Nyarko E."/>
            <person name="Jarju S."/>
            <person name="Secka A."/>
            <person name="Antonio M."/>
            <person name="Oren A."/>
            <person name="Chaudhuri R.R."/>
            <person name="La Ragione R."/>
            <person name="Hildebrand F."/>
            <person name="Pallen M.J."/>
        </authorList>
    </citation>
    <scope>NUCLEOTIDE SEQUENCE</scope>
    <source>
        <strain evidence="5">CHK32-1732</strain>
    </source>
</reference>
<dbReference type="EMBL" id="DXGC01000077">
    <property type="protein sequence ID" value="HIW91883.1"/>
    <property type="molecule type" value="Genomic_DNA"/>
</dbReference>
<evidence type="ECO:0000256" key="3">
    <source>
        <dbReference type="ARBA" id="ARBA00023163"/>
    </source>
</evidence>
<keyword evidence="3" id="KW-0804">Transcription</keyword>
<dbReference type="Gene3D" id="1.10.10.10">
    <property type="entry name" value="Winged helix-like DNA-binding domain superfamily/Winged helix DNA-binding domain"/>
    <property type="match status" value="1"/>
</dbReference>
<dbReference type="PRINTS" id="PR00035">
    <property type="entry name" value="HTHGNTR"/>
</dbReference>
<dbReference type="InterPro" id="IPR001034">
    <property type="entry name" value="DeoR_HTH"/>
</dbReference>
<dbReference type="PANTHER" id="PTHR44846:SF1">
    <property type="entry name" value="MANNOSYL-D-GLYCERATE TRANSPORT_METABOLISM SYSTEM REPRESSOR MNGR-RELATED"/>
    <property type="match status" value="1"/>
</dbReference>
<dbReference type="Proteomes" id="UP000824190">
    <property type="component" value="Unassembled WGS sequence"/>
</dbReference>
<evidence type="ECO:0000256" key="1">
    <source>
        <dbReference type="ARBA" id="ARBA00023015"/>
    </source>
</evidence>
<evidence type="ECO:0000256" key="2">
    <source>
        <dbReference type="ARBA" id="ARBA00023125"/>
    </source>
</evidence>
<dbReference type="SMART" id="SM00866">
    <property type="entry name" value="UTRA"/>
    <property type="match status" value="1"/>
</dbReference>
<dbReference type="Pfam" id="PF07702">
    <property type="entry name" value="UTRA"/>
    <property type="match status" value="1"/>
</dbReference>
<dbReference type="CDD" id="cd07377">
    <property type="entry name" value="WHTH_GntR"/>
    <property type="match status" value="1"/>
</dbReference>
<dbReference type="InterPro" id="IPR000524">
    <property type="entry name" value="Tscrpt_reg_HTH_GntR"/>
</dbReference>
<dbReference type="GO" id="GO:0003700">
    <property type="term" value="F:DNA-binding transcription factor activity"/>
    <property type="evidence" value="ECO:0007669"/>
    <property type="project" value="InterPro"/>
</dbReference>
<dbReference type="GO" id="GO:0003677">
    <property type="term" value="F:DNA binding"/>
    <property type="evidence" value="ECO:0007669"/>
    <property type="project" value="UniProtKB-KW"/>
</dbReference>
<dbReference type="InterPro" id="IPR011663">
    <property type="entry name" value="UTRA"/>
</dbReference>
<dbReference type="Gene3D" id="3.40.1410.10">
    <property type="entry name" value="Chorismate lyase-like"/>
    <property type="match status" value="1"/>
</dbReference>
<reference evidence="5" key="2">
    <citation type="submission" date="2021-04" db="EMBL/GenBank/DDBJ databases">
        <authorList>
            <person name="Gilroy R."/>
        </authorList>
    </citation>
    <scope>NUCLEOTIDE SEQUENCE</scope>
    <source>
        <strain evidence="5">CHK32-1732</strain>
    </source>
</reference>
<dbReference type="InterPro" id="IPR036388">
    <property type="entry name" value="WH-like_DNA-bd_sf"/>
</dbReference>
<dbReference type="AlphaFoldDB" id="A0A9D1RRF0"/>
<dbReference type="InterPro" id="IPR028978">
    <property type="entry name" value="Chorismate_lyase_/UTRA_dom_sf"/>
</dbReference>
<dbReference type="Pfam" id="PF00392">
    <property type="entry name" value="GntR"/>
    <property type="match status" value="1"/>
</dbReference>
<accession>A0A9D1RRF0</accession>
<proteinExistence type="predicted"/>
<dbReference type="SUPFAM" id="SSF64288">
    <property type="entry name" value="Chorismate lyase-like"/>
    <property type="match status" value="1"/>
</dbReference>
<dbReference type="SUPFAM" id="SSF46785">
    <property type="entry name" value="Winged helix' DNA-binding domain"/>
    <property type="match status" value="1"/>
</dbReference>
<evidence type="ECO:0000313" key="5">
    <source>
        <dbReference type="EMBL" id="HIW91883.1"/>
    </source>
</evidence>
<evidence type="ECO:0000259" key="4">
    <source>
        <dbReference type="PROSITE" id="PS50949"/>
    </source>
</evidence>